<dbReference type="KEGG" id="mlv:CVS47_02614"/>
<dbReference type="Gene3D" id="3.40.30.10">
    <property type="entry name" value="Glutaredoxin"/>
    <property type="match status" value="1"/>
</dbReference>
<protein>
    <recommendedName>
        <fullName evidence="3">Glutaredoxin family protein</fullName>
    </recommendedName>
</protein>
<gene>
    <name evidence="1" type="ORF">CVS47_02614</name>
</gene>
<dbReference type="Pfam" id="PF05768">
    <property type="entry name" value="Glrx-like"/>
    <property type="match status" value="1"/>
</dbReference>
<dbReference type="InterPro" id="IPR036249">
    <property type="entry name" value="Thioredoxin-like_sf"/>
</dbReference>
<dbReference type="AlphaFoldDB" id="A0A3Q9J2Q2"/>
<accession>A0A3Q9J2Q2</accession>
<keyword evidence="2" id="KW-1185">Reference proteome</keyword>
<organism evidence="1 2">
    <name type="scientific">Microbacterium lemovicicum</name>
    <dbReference type="NCBI Taxonomy" id="1072463"/>
    <lineage>
        <taxon>Bacteria</taxon>
        <taxon>Bacillati</taxon>
        <taxon>Actinomycetota</taxon>
        <taxon>Actinomycetes</taxon>
        <taxon>Micrococcales</taxon>
        <taxon>Microbacteriaceae</taxon>
        <taxon>Microbacterium</taxon>
    </lineage>
</organism>
<dbReference type="InterPro" id="IPR008554">
    <property type="entry name" value="Glutaredoxin-like"/>
</dbReference>
<evidence type="ECO:0000313" key="1">
    <source>
        <dbReference type="EMBL" id="AZS37964.1"/>
    </source>
</evidence>
<dbReference type="Proteomes" id="UP000276888">
    <property type="component" value="Chromosome"/>
</dbReference>
<dbReference type="RefSeq" id="WP_127096454.1">
    <property type="nucleotide sequence ID" value="NZ_CP031423.1"/>
</dbReference>
<name>A0A3Q9J2Q2_9MICO</name>
<evidence type="ECO:0008006" key="3">
    <source>
        <dbReference type="Google" id="ProtNLM"/>
    </source>
</evidence>
<dbReference type="OrthoDB" id="8779161at2"/>
<reference evidence="1 2" key="1">
    <citation type="submission" date="2018-08" db="EMBL/GenBank/DDBJ databases">
        <title>Microbacterium lemovicicum sp. nov., a bacterium isolated from a natural uranium-rich soil.</title>
        <authorList>
            <person name="ORTET P."/>
        </authorList>
    </citation>
    <scope>NUCLEOTIDE SEQUENCE [LARGE SCALE GENOMIC DNA]</scope>
    <source>
        <strain evidence="1 2">Viu22</strain>
    </source>
</reference>
<dbReference type="EMBL" id="CP031423">
    <property type="protein sequence ID" value="AZS37964.1"/>
    <property type="molecule type" value="Genomic_DNA"/>
</dbReference>
<proteinExistence type="predicted"/>
<evidence type="ECO:0000313" key="2">
    <source>
        <dbReference type="Proteomes" id="UP000276888"/>
    </source>
</evidence>
<sequence>MTILTLIGKPDCHLCDVAHGIVDDVIAGLPERLADGIDVREASILDDPALYEQWWEKIPVILIDGGLHAHWRVSADRLRDALVTASAVPTSAGVAS</sequence>
<dbReference type="SUPFAM" id="SSF52833">
    <property type="entry name" value="Thioredoxin-like"/>
    <property type="match status" value="1"/>
</dbReference>